<dbReference type="AlphaFoldDB" id="A0A2S4V1L1"/>
<sequence length="114" mass="13351">MTWTYSISHPQDYMDLDEDYKSKSEMELCEEWTTPEHPAAWENWNTTGQLQDTKPDESHYLGLNACSIAADYVDQGYPYEEFLRLYPESYGSTAGDYGKNFLDMMRDVLDSRSY</sequence>
<dbReference type="EMBL" id="PKSL01000126">
    <property type="protein sequence ID" value="POW03390.1"/>
    <property type="molecule type" value="Genomic_DNA"/>
</dbReference>
<proteinExistence type="predicted"/>
<evidence type="ECO:0000313" key="2">
    <source>
        <dbReference type="Proteomes" id="UP000239156"/>
    </source>
</evidence>
<protein>
    <submittedName>
        <fullName evidence="1">Uncharacterized protein</fullName>
    </submittedName>
</protein>
<name>A0A2S4V1L1_9BASI</name>
<keyword evidence="2" id="KW-1185">Reference proteome</keyword>
<reference evidence="1" key="1">
    <citation type="submission" date="2017-12" db="EMBL/GenBank/DDBJ databases">
        <title>Gene loss provides genomic basis for host adaptation in cereal stripe rust fungi.</title>
        <authorList>
            <person name="Xia C."/>
        </authorList>
    </citation>
    <scope>NUCLEOTIDE SEQUENCE [LARGE SCALE GENOMIC DNA]</scope>
    <source>
        <strain evidence="1">93-210</strain>
    </source>
</reference>
<comment type="caution">
    <text evidence="1">The sequence shown here is derived from an EMBL/GenBank/DDBJ whole genome shotgun (WGS) entry which is preliminary data.</text>
</comment>
<dbReference type="VEuPathDB" id="FungiDB:PSTT_11144"/>
<dbReference type="Proteomes" id="UP000239156">
    <property type="component" value="Unassembled WGS sequence"/>
</dbReference>
<accession>A0A2S4V1L1</accession>
<gene>
    <name evidence="1" type="ORF">PSTT_11144</name>
</gene>
<evidence type="ECO:0000313" key="1">
    <source>
        <dbReference type="EMBL" id="POW03390.1"/>
    </source>
</evidence>
<organism evidence="1 2">
    <name type="scientific">Puccinia striiformis</name>
    <dbReference type="NCBI Taxonomy" id="27350"/>
    <lineage>
        <taxon>Eukaryota</taxon>
        <taxon>Fungi</taxon>
        <taxon>Dikarya</taxon>
        <taxon>Basidiomycota</taxon>
        <taxon>Pucciniomycotina</taxon>
        <taxon>Pucciniomycetes</taxon>
        <taxon>Pucciniales</taxon>
        <taxon>Pucciniaceae</taxon>
        <taxon>Puccinia</taxon>
    </lineage>
</organism>